<feature type="domain" description="Piwi" evidence="1">
    <location>
        <begin position="48"/>
        <end position="143"/>
    </location>
</feature>
<comment type="caution">
    <text evidence="2">The sequence shown here is derived from an EMBL/GenBank/DDBJ whole genome shotgun (WGS) entry which is preliminary data.</text>
</comment>
<accession>A0A4U8UJ54</accession>
<reference evidence="2 3" key="1">
    <citation type="journal article" date="2015" name="Genome Biol.">
        <title>Comparative genomics of Steinernema reveals deeply conserved gene regulatory networks.</title>
        <authorList>
            <person name="Dillman A.R."/>
            <person name="Macchietto M."/>
            <person name="Porter C.F."/>
            <person name="Rogers A."/>
            <person name="Williams B."/>
            <person name="Antoshechkin I."/>
            <person name="Lee M.M."/>
            <person name="Goodwin Z."/>
            <person name="Lu X."/>
            <person name="Lewis E.E."/>
            <person name="Goodrich-Blair H."/>
            <person name="Stock S.P."/>
            <person name="Adams B.J."/>
            <person name="Sternberg P.W."/>
            <person name="Mortazavi A."/>
        </authorList>
    </citation>
    <scope>NUCLEOTIDE SEQUENCE [LARGE SCALE GENOMIC DNA]</scope>
    <source>
        <strain evidence="2 3">ALL</strain>
    </source>
</reference>
<dbReference type="InterPro" id="IPR003165">
    <property type="entry name" value="Piwi"/>
</dbReference>
<sequence length="151" mass="16871">MVSRQPINLGLSSLNLFASVLKGIRYRRGNLKAKCDLELQEWNGRPVQIITQVVLEKTFRKMQNIQRPQDITATAKNVAYKINVKLGGVTTAALSSEEHPHWPTFKNPQEPTLFIGVYVAYCKIEGEVSWFAVTGSITSSNQQPSSHLEAT</sequence>
<evidence type="ECO:0000313" key="3">
    <source>
        <dbReference type="Proteomes" id="UP000298663"/>
    </source>
</evidence>
<evidence type="ECO:0000259" key="1">
    <source>
        <dbReference type="Pfam" id="PF02171"/>
    </source>
</evidence>
<protein>
    <recommendedName>
        <fullName evidence="1">Piwi domain-containing protein</fullName>
    </recommendedName>
</protein>
<dbReference type="GO" id="GO:0003676">
    <property type="term" value="F:nucleic acid binding"/>
    <property type="evidence" value="ECO:0007669"/>
    <property type="project" value="InterPro"/>
</dbReference>
<dbReference type="SUPFAM" id="SSF53098">
    <property type="entry name" value="Ribonuclease H-like"/>
    <property type="match status" value="1"/>
</dbReference>
<organism evidence="2 3">
    <name type="scientific">Steinernema carpocapsae</name>
    <name type="common">Entomopathogenic nematode</name>
    <dbReference type="NCBI Taxonomy" id="34508"/>
    <lineage>
        <taxon>Eukaryota</taxon>
        <taxon>Metazoa</taxon>
        <taxon>Ecdysozoa</taxon>
        <taxon>Nematoda</taxon>
        <taxon>Chromadorea</taxon>
        <taxon>Rhabditida</taxon>
        <taxon>Tylenchina</taxon>
        <taxon>Panagrolaimomorpha</taxon>
        <taxon>Strongyloidoidea</taxon>
        <taxon>Steinernematidae</taxon>
        <taxon>Steinernema</taxon>
    </lineage>
</organism>
<dbReference type="Proteomes" id="UP000298663">
    <property type="component" value="Unassembled WGS sequence"/>
</dbReference>
<keyword evidence="3" id="KW-1185">Reference proteome</keyword>
<reference evidence="2 3" key="2">
    <citation type="journal article" date="2019" name="G3 (Bethesda)">
        <title>Hybrid Assembly of the Genome of the Entomopathogenic Nematode Steinernema carpocapsae Identifies the X-Chromosome.</title>
        <authorList>
            <person name="Serra L."/>
            <person name="Macchietto M."/>
            <person name="Macias-Munoz A."/>
            <person name="McGill C.J."/>
            <person name="Rodriguez I.M."/>
            <person name="Rodriguez B."/>
            <person name="Murad R."/>
            <person name="Mortazavi A."/>
        </authorList>
    </citation>
    <scope>NUCLEOTIDE SEQUENCE [LARGE SCALE GENOMIC DNA]</scope>
    <source>
        <strain evidence="2 3">ALL</strain>
    </source>
</reference>
<dbReference type="AlphaFoldDB" id="A0A4U8UJ54"/>
<proteinExistence type="predicted"/>
<dbReference type="Gene3D" id="3.40.50.2300">
    <property type="match status" value="1"/>
</dbReference>
<dbReference type="InterPro" id="IPR012337">
    <property type="entry name" value="RNaseH-like_sf"/>
</dbReference>
<dbReference type="EMBL" id="AZBU02000001">
    <property type="protein sequence ID" value="TMS32884.1"/>
    <property type="molecule type" value="Genomic_DNA"/>
</dbReference>
<name>A0A4U8UJ54_STECR</name>
<gene>
    <name evidence="2" type="ORF">L596_000678</name>
</gene>
<dbReference type="Pfam" id="PF02171">
    <property type="entry name" value="Piwi"/>
    <property type="match status" value="1"/>
</dbReference>
<evidence type="ECO:0000313" key="2">
    <source>
        <dbReference type="EMBL" id="TMS32884.1"/>
    </source>
</evidence>